<name>A0A1H4V1M0_PSEAG</name>
<dbReference type="RefSeq" id="WP_090378339.1">
    <property type="nucleotide sequence ID" value="NZ_CP156749.1"/>
</dbReference>
<dbReference type="AlphaFoldDB" id="A0A1H4V1M0"/>
<dbReference type="EMBL" id="FNSC01000001">
    <property type="protein sequence ID" value="SEC74835.1"/>
    <property type="molecule type" value="Genomic_DNA"/>
</dbReference>
<dbReference type="STRING" id="53406.SAMN05421553_1377"/>
<accession>A0A1H4V1M0</accession>
<dbReference type="Proteomes" id="UP000242849">
    <property type="component" value="Unassembled WGS sequence"/>
</dbReference>
<keyword evidence="2" id="KW-1185">Reference proteome</keyword>
<reference evidence="2" key="1">
    <citation type="submission" date="2016-10" db="EMBL/GenBank/DDBJ databases">
        <authorList>
            <person name="Varghese N."/>
            <person name="Submissions S."/>
        </authorList>
    </citation>
    <scope>NUCLEOTIDE SEQUENCE [LARGE SCALE GENOMIC DNA]</scope>
    <source>
        <strain evidence="2">DSM 12111</strain>
    </source>
</reference>
<evidence type="ECO:0000313" key="1">
    <source>
        <dbReference type="EMBL" id="SEC74835.1"/>
    </source>
</evidence>
<organism evidence="1 2">
    <name type="scientific">Pseudomonas anguilliseptica</name>
    <dbReference type="NCBI Taxonomy" id="53406"/>
    <lineage>
        <taxon>Bacteria</taxon>
        <taxon>Pseudomonadati</taxon>
        <taxon>Pseudomonadota</taxon>
        <taxon>Gammaproteobacteria</taxon>
        <taxon>Pseudomonadales</taxon>
        <taxon>Pseudomonadaceae</taxon>
        <taxon>Pseudomonas</taxon>
    </lineage>
</organism>
<protein>
    <submittedName>
        <fullName evidence="1">Uncharacterized protein</fullName>
    </submittedName>
</protein>
<sequence length="149" mass="16666">MEILHNVNELPYQIARFKTAWKSIGEQLDHFAEHWPGLCEKNFAQAASIQKVKASIWQMDGKVLDKLFSVQATPLVLGDNESPKIYAELVITTPNTKNGETVELGRMLIDRESELFSTSGEKLLANHDDYASYKLFTSIINAVLRAAAA</sequence>
<proteinExistence type="predicted"/>
<gene>
    <name evidence="1" type="ORF">SAMN05421553_1377</name>
</gene>
<evidence type="ECO:0000313" key="2">
    <source>
        <dbReference type="Proteomes" id="UP000242849"/>
    </source>
</evidence>